<accession>A0AAV3V6T6</accession>
<protein>
    <submittedName>
        <fullName evidence="2">F420H(2):quinone oxidoreductase</fullName>
    </submittedName>
</protein>
<evidence type="ECO:0000313" key="2">
    <source>
        <dbReference type="EMBL" id="GEA30036.1"/>
    </source>
</evidence>
<dbReference type="RefSeq" id="WP_051144822.1">
    <property type="nucleotide sequence ID" value="NZ_BJLA01000002.1"/>
</dbReference>
<dbReference type="Pfam" id="PF04432">
    <property type="entry name" value="FrhB_FdhB_C"/>
    <property type="match status" value="1"/>
</dbReference>
<dbReference type="InterPro" id="IPR052977">
    <property type="entry name" value="Polyferredoxin-like_ET"/>
</dbReference>
<gene>
    <name evidence="2" type="ORF">CDIOL_09590</name>
</gene>
<dbReference type="AlphaFoldDB" id="A0AAV3V6T6"/>
<dbReference type="PANTHER" id="PTHR43193:SF2">
    <property type="entry name" value="POLYFERREDOXIN PROTEIN FWDF"/>
    <property type="match status" value="1"/>
</dbReference>
<reference evidence="2 3" key="1">
    <citation type="submission" date="2019-06" db="EMBL/GenBank/DDBJ databases">
        <title>Draft genome sequence of Clostridium diolis DSM 15410.</title>
        <authorList>
            <person name="Kobayashi H."/>
            <person name="Tanizawa Y."/>
            <person name="Tohno M."/>
        </authorList>
    </citation>
    <scope>NUCLEOTIDE SEQUENCE [LARGE SCALE GENOMIC DNA]</scope>
    <source>
        <strain evidence="2 3">DSM 15410</strain>
    </source>
</reference>
<comment type="caution">
    <text evidence="2">The sequence shown here is derived from an EMBL/GenBank/DDBJ whole genome shotgun (WGS) entry which is preliminary data.</text>
</comment>
<dbReference type="Proteomes" id="UP000325212">
    <property type="component" value="Unassembled WGS sequence"/>
</dbReference>
<keyword evidence="3" id="KW-1185">Reference proteome</keyword>
<dbReference type="EMBL" id="BJLA01000002">
    <property type="protein sequence ID" value="GEA30036.1"/>
    <property type="molecule type" value="Genomic_DNA"/>
</dbReference>
<feature type="domain" description="Coenzyme F420 hydrogenase/dehydrogenase beta subunit C-terminal" evidence="1">
    <location>
        <begin position="96"/>
        <end position="254"/>
    </location>
</feature>
<dbReference type="InterPro" id="IPR007525">
    <property type="entry name" value="FrhB_FdhB_C"/>
</dbReference>
<sequence length="320" mass="37248">METDNYPQAFACYNDNIEIRMKSTSGGIFTLLADHIIQNYNGVVFGAAFDSDFSIHHICVNRVEDLDKLRGSKYPQSLIGETYKEVRQYLQDGTVVLFVGTPCQVEGLKSFMEKEYDNLYCMDFVCHGVASNTVWNEYVDELSKSGTIKNIVFKSKPKGWKKWYFSVEYVNHNYQIRGCMNKFMKSYLSYCNIRPSCFNCHFKGLNRNSDFTISDCWGIGEENEKLNDDYGLSALLVQNSRALEIFEEIKDNLHYERYDSETLMAGNWTAVSSVKKNDSRDLFFEFVKEKGGVKAIDKFFRPSAREWFWYFRARLLGKEK</sequence>
<dbReference type="PANTHER" id="PTHR43193">
    <property type="match status" value="1"/>
</dbReference>
<evidence type="ECO:0000313" key="3">
    <source>
        <dbReference type="Proteomes" id="UP000325212"/>
    </source>
</evidence>
<organism evidence="2 3">
    <name type="scientific">Clostridium diolis</name>
    <dbReference type="NCBI Taxonomy" id="223919"/>
    <lineage>
        <taxon>Bacteria</taxon>
        <taxon>Bacillati</taxon>
        <taxon>Bacillota</taxon>
        <taxon>Clostridia</taxon>
        <taxon>Eubacteriales</taxon>
        <taxon>Clostridiaceae</taxon>
        <taxon>Clostridium</taxon>
    </lineage>
</organism>
<proteinExistence type="predicted"/>
<name>A0AAV3V6T6_9CLOT</name>
<evidence type="ECO:0000259" key="1">
    <source>
        <dbReference type="Pfam" id="PF04432"/>
    </source>
</evidence>